<evidence type="ECO:0000256" key="3">
    <source>
        <dbReference type="ARBA" id="ARBA00022692"/>
    </source>
</evidence>
<sequence length="88" mass="9993">MLGVGISEVIVIILVACLVIDPKKLPLVTKSVGFYYKKFIEAKGEILNYFNKVYNDCTEEQNNNVVIKEIIGDDGKTYKSYEVKKDNK</sequence>
<evidence type="ECO:0000256" key="7">
    <source>
        <dbReference type="ARBA" id="ARBA00023136"/>
    </source>
</evidence>
<dbReference type="Gene3D" id="1.20.5.3310">
    <property type="match status" value="1"/>
</dbReference>
<dbReference type="GO" id="GO:0015031">
    <property type="term" value="P:protein transport"/>
    <property type="evidence" value="ECO:0007669"/>
    <property type="project" value="UniProtKB-KW"/>
</dbReference>
<proteinExistence type="predicted"/>
<dbReference type="OrthoDB" id="7165761at2"/>
<protein>
    <submittedName>
        <fullName evidence="8">Uncharacterized protein</fullName>
    </submittedName>
</protein>
<comment type="caution">
    <text evidence="8">The sequence shown here is derived from an EMBL/GenBank/DDBJ whole genome shotgun (WGS) entry which is preliminary data.</text>
</comment>
<dbReference type="GO" id="GO:0016020">
    <property type="term" value="C:membrane"/>
    <property type="evidence" value="ECO:0007669"/>
    <property type="project" value="UniProtKB-ARBA"/>
</dbReference>
<dbReference type="RefSeq" id="WP_045170657.1">
    <property type="nucleotide sequence ID" value="NZ_QOHL01000013.1"/>
</dbReference>
<keyword evidence="5" id="KW-1133">Transmembrane helix</keyword>
<reference evidence="8 9" key="1">
    <citation type="submission" date="2018-06" db="EMBL/GenBank/DDBJ databases">
        <title>Complete Genome Sequence of Ehrlichia minasensis Isolated From Cattle.</title>
        <authorList>
            <person name="Aguiar D.M."/>
            <person name="Araujo J.P.A.Jr."/>
            <person name="Nakazato L."/>
            <person name="Bard E."/>
            <person name="Cabezas-Cruz A."/>
        </authorList>
    </citation>
    <scope>NUCLEOTIDE SEQUENCE [LARGE SCALE GENOMIC DNA]</scope>
    <source>
        <strain evidence="8 9">B11</strain>
    </source>
</reference>
<keyword evidence="7" id="KW-0472">Membrane</keyword>
<evidence type="ECO:0000256" key="6">
    <source>
        <dbReference type="ARBA" id="ARBA00023010"/>
    </source>
</evidence>
<keyword evidence="3" id="KW-0812">Transmembrane</keyword>
<keyword evidence="9" id="KW-1185">Reference proteome</keyword>
<evidence type="ECO:0000256" key="5">
    <source>
        <dbReference type="ARBA" id="ARBA00022989"/>
    </source>
</evidence>
<dbReference type="AlphaFoldDB" id="A0A4V2BQN5"/>
<dbReference type="STRING" id="1242993.ehr_00071"/>
<organism evidence="8 9">
    <name type="scientific">Ehrlichia minasensis</name>
    <dbReference type="NCBI Taxonomy" id="1242993"/>
    <lineage>
        <taxon>Bacteria</taxon>
        <taxon>Pseudomonadati</taxon>
        <taxon>Pseudomonadota</taxon>
        <taxon>Alphaproteobacteria</taxon>
        <taxon>Rickettsiales</taxon>
        <taxon>Anaplasmataceae</taxon>
        <taxon>Ehrlichia</taxon>
    </lineage>
</organism>
<evidence type="ECO:0000313" key="9">
    <source>
        <dbReference type="Proteomes" id="UP000293377"/>
    </source>
</evidence>
<name>A0A4V2BQN5_9RICK</name>
<accession>A0A4V2BQN5</accession>
<dbReference type="EMBL" id="QOHL01000013">
    <property type="protein sequence ID" value="RZB12604.1"/>
    <property type="molecule type" value="Genomic_DNA"/>
</dbReference>
<dbReference type="InterPro" id="IPR003369">
    <property type="entry name" value="TatA/B/E"/>
</dbReference>
<dbReference type="Proteomes" id="UP000293377">
    <property type="component" value="Unassembled WGS sequence"/>
</dbReference>
<comment type="subcellular location">
    <subcellularLocation>
        <location evidence="1">Membrane</location>
        <topology evidence="1">Single-pass membrane protein</topology>
    </subcellularLocation>
</comment>
<evidence type="ECO:0000313" key="8">
    <source>
        <dbReference type="EMBL" id="RZB12604.1"/>
    </source>
</evidence>
<evidence type="ECO:0000256" key="2">
    <source>
        <dbReference type="ARBA" id="ARBA00022448"/>
    </source>
</evidence>
<evidence type="ECO:0000256" key="4">
    <source>
        <dbReference type="ARBA" id="ARBA00022927"/>
    </source>
</evidence>
<keyword evidence="6" id="KW-0811">Translocation</keyword>
<dbReference type="Pfam" id="PF02416">
    <property type="entry name" value="TatA_B_E"/>
    <property type="match status" value="1"/>
</dbReference>
<keyword evidence="4" id="KW-0653">Protein transport</keyword>
<evidence type="ECO:0000256" key="1">
    <source>
        <dbReference type="ARBA" id="ARBA00004167"/>
    </source>
</evidence>
<gene>
    <name evidence="8" type="ORF">DRF75_03200</name>
</gene>
<keyword evidence="2" id="KW-0813">Transport</keyword>